<evidence type="ECO:0000313" key="2">
    <source>
        <dbReference type="Proteomes" id="UP000075321"/>
    </source>
</evidence>
<dbReference type="AlphaFoldDB" id="A0A151AD47"/>
<comment type="caution">
    <text evidence="1">The sequence shown here is derived from an EMBL/GenBank/DDBJ whole genome shotgun (WGS) entry which is preliminary data.</text>
</comment>
<organism evidence="1 2">
    <name type="scientific">Halalkalicoccus paucihalophilus</name>
    <dbReference type="NCBI Taxonomy" id="1008153"/>
    <lineage>
        <taxon>Archaea</taxon>
        <taxon>Methanobacteriati</taxon>
        <taxon>Methanobacteriota</taxon>
        <taxon>Stenosarchaea group</taxon>
        <taxon>Halobacteria</taxon>
        <taxon>Halobacteriales</taxon>
        <taxon>Halococcaceae</taxon>
        <taxon>Halalkalicoccus</taxon>
    </lineage>
</organism>
<dbReference type="PATRIC" id="fig|1008153.3.peg.2192"/>
<dbReference type="Proteomes" id="UP000075321">
    <property type="component" value="Unassembled WGS sequence"/>
</dbReference>
<dbReference type="EMBL" id="LTAZ01000005">
    <property type="protein sequence ID" value="KYH25480.1"/>
    <property type="molecule type" value="Genomic_DNA"/>
</dbReference>
<protein>
    <submittedName>
        <fullName evidence="1">Zinc ribbon domain protein</fullName>
    </submittedName>
</protein>
<reference evidence="1 2" key="1">
    <citation type="submission" date="2016-02" db="EMBL/GenBank/DDBJ databases">
        <title>Genome sequence of Halalkalicoccus paucihalophilus DSM 24557.</title>
        <authorList>
            <person name="Poehlein A."/>
            <person name="Daniel R."/>
        </authorList>
    </citation>
    <scope>NUCLEOTIDE SEQUENCE [LARGE SCALE GENOMIC DNA]</scope>
    <source>
        <strain evidence="1 2">DSM 24557</strain>
    </source>
</reference>
<name>A0A151AD47_9EURY</name>
<gene>
    <name evidence="1" type="ORF">HAPAU_21520</name>
</gene>
<keyword evidence="2" id="KW-1185">Reference proteome</keyword>
<accession>A0A151AD47</accession>
<sequence length="105" mass="11035">MIMPLDIMIMPNPINARCTACGATFPREEATTDTENELACPACGCGIVRGIPAQHTTLTQRESARCGSCGATFPRSEAVTETKGELACPECGANDVRTVENSNAS</sequence>
<proteinExistence type="predicted"/>
<evidence type="ECO:0000313" key="1">
    <source>
        <dbReference type="EMBL" id="KYH25480.1"/>
    </source>
</evidence>